<dbReference type="CDD" id="cd00403">
    <property type="entry name" value="Ribosomal_L1"/>
    <property type="match status" value="1"/>
</dbReference>
<evidence type="ECO:0000256" key="6">
    <source>
        <dbReference type="RuleBase" id="RU000659"/>
    </source>
</evidence>
<dbReference type="PIRSF" id="PIRSF002155">
    <property type="entry name" value="Ribosomal_L1"/>
    <property type="match status" value="1"/>
</dbReference>
<accession>A0A7V5J2N1</accession>
<dbReference type="InterPro" id="IPR002143">
    <property type="entry name" value="Ribosomal_uL1"/>
</dbReference>
<evidence type="ECO:0000256" key="3">
    <source>
        <dbReference type="ARBA" id="ARBA00022845"/>
    </source>
</evidence>
<dbReference type="InterPro" id="IPR016095">
    <property type="entry name" value="Ribosomal_uL1_3-a/b-sand"/>
</dbReference>
<reference evidence="7" key="1">
    <citation type="journal article" date="2020" name="mSystems">
        <title>Genome- and Community-Level Interaction Insights into Carbon Utilization and Element Cycling Functions of Hydrothermarchaeota in Hydrothermal Sediment.</title>
        <authorList>
            <person name="Zhou Z."/>
            <person name="Liu Y."/>
            <person name="Xu W."/>
            <person name="Pan J."/>
            <person name="Luo Z.H."/>
            <person name="Li M."/>
        </authorList>
    </citation>
    <scope>NUCLEOTIDE SEQUENCE [LARGE SCALE GENOMIC DNA]</scope>
    <source>
        <strain evidence="7">HyVt-517</strain>
    </source>
</reference>
<keyword evidence="4 6" id="KW-0689">Ribosomal protein</keyword>
<evidence type="ECO:0000256" key="4">
    <source>
        <dbReference type="ARBA" id="ARBA00022980"/>
    </source>
</evidence>
<dbReference type="Pfam" id="PF00687">
    <property type="entry name" value="Ribosomal_L1"/>
    <property type="match status" value="1"/>
</dbReference>
<dbReference type="GO" id="GO:0015934">
    <property type="term" value="C:large ribosomal subunit"/>
    <property type="evidence" value="ECO:0007669"/>
    <property type="project" value="InterPro"/>
</dbReference>
<comment type="caution">
    <text evidence="7">The sequence shown here is derived from an EMBL/GenBank/DDBJ whole genome shotgun (WGS) entry which is preliminary data.</text>
</comment>
<dbReference type="Proteomes" id="UP000886106">
    <property type="component" value="Unassembled WGS sequence"/>
</dbReference>
<dbReference type="GO" id="GO:0006412">
    <property type="term" value="P:translation"/>
    <property type="evidence" value="ECO:0007669"/>
    <property type="project" value="InterPro"/>
</dbReference>
<sequence>MAKKKQRGKKYLEVKKKVNTKKELPIEEAVKLVKETSYSKFPGKIELKVNVNVDPKDSEQNVRFTTELPHPIPGKKKKVLVFTNEKIEQKDYPNLELTLGDETVIEQIKKGEMDVSEFDKVVAEPSYMPKIAQIAQILGPKGLMPSPKSNTVGAPKKILTSLNKGQVEVRTQPGNKVIHLVVGSVESKDADIVENIKHLIEEINKNRPAKVKKKFMESAYISATMSPSVKIVIE</sequence>
<evidence type="ECO:0000256" key="2">
    <source>
        <dbReference type="ARBA" id="ARBA00022491"/>
    </source>
</evidence>
<dbReference type="InterPro" id="IPR023673">
    <property type="entry name" value="Ribosomal_uL1_CS"/>
</dbReference>
<gene>
    <name evidence="7" type="ORF">ENJ78_01125</name>
</gene>
<dbReference type="PANTHER" id="PTHR36427">
    <property type="entry name" value="54S RIBOSOMAL PROTEIN L1, MITOCHONDRIAL"/>
    <property type="match status" value="1"/>
</dbReference>
<dbReference type="GO" id="GO:0003723">
    <property type="term" value="F:RNA binding"/>
    <property type="evidence" value="ECO:0007669"/>
    <property type="project" value="InterPro"/>
</dbReference>
<dbReference type="PANTHER" id="PTHR36427:SF3">
    <property type="entry name" value="LARGE RIBOSOMAL SUBUNIT PROTEIN UL1M"/>
    <property type="match status" value="1"/>
</dbReference>
<comment type="similarity">
    <text evidence="1 6">Belongs to the universal ribosomal protein uL1 family.</text>
</comment>
<dbReference type="Gene3D" id="3.40.50.790">
    <property type="match status" value="1"/>
</dbReference>
<organism evidence="7">
    <name type="scientific">candidate division WWE3 bacterium</name>
    <dbReference type="NCBI Taxonomy" id="2053526"/>
    <lineage>
        <taxon>Bacteria</taxon>
        <taxon>Katanobacteria</taxon>
    </lineage>
</organism>
<dbReference type="Gene3D" id="3.30.190.20">
    <property type="match status" value="1"/>
</dbReference>
<keyword evidence="5 6" id="KW-0687">Ribonucleoprotein</keyword>
<proteinExistence type="inferred from homology"/>
<dbReference type="AlphaFoldDB" id="A0A7V5J2N1"/>
<dbReference type="PROSITE" id="PS01199">
    <property type="entry name" value="RIBOSOMAL_L1"/>
    <property type="match status" value="1"/>
</dbReference>
<dbReference type="GO" id="GO:0006417">
    <property type="term" value="P:regulation of translation"/>
    <property type="evidence" value="ECO:0007669"/>
    <property type="project" value="UniProtKB-KW"/>
</dbReference>
<name>A0A7V5J2N1_UNCKA</name>
<keyword evidence="2" id="KW-0678">Repressor</keyword>
<keyword evidence="3" id="KW-0810">Translation regulation</keyword>
<evidence type="ECO:0000256" key="5">
    <source>
        <dbReference type="ARBA" id="ARBA00023274"/>
    </source>
</evidence>
<dbReference type="SUPFAM" id="SSF56808">
    <property type="entry name" value="Ribosomal protein L1"/>
    <property type="match status" value="1"/>
</dbReference>
<dbReference type="InterPro" id="IPR023674">
    <property type="entry name" value="Ribosomal_uL1-like"/>
</dbReference>
<protein>
    <recommendedName>
        <fullName evidence="6">Ribosomal protein</fullName>
    </recommendedName>
</protein>
<dbReference type="EMBL" id="DRNS01000083">
    <property type="protein sequence ID" value="HHH14291.1"/>
    <property type="molecule type" value="Genomic_DNA"/>
</dbReference>
<evidence type="ECO:0000313" key="7">
    <source>
        <dbReference type="EMBL" id="HHH14291.1"/>
    </source>
</evidence>
<dbReference type="InterPro" id="IPR028364">
    <property type="entry name" value="Ribosomal_uL1/biogenesis"/>
</dbReference>
<evidence type="ECO:0000256" key="1">
    <source>
        <dbReference type="ARBA" id="ARBA00010531"/>
    </source>
</evidence>
<dbReference type="GO" id="GO:0003735">
    <property type="term" value="F:structural constituent of ribosome"/>
    <property type="evidence" value="ECO:0007669"/>
    <property type="project" value="InterPro"/>
</dbReference>